<dbReference type="InterPro" id="IPR036397">
    <property type="entry name" value="RNaseH_sf"/>
</dbReference>
<dbReference type="InterPro" id="IPR012337">
    <property type="entry name" value="RNaseH-like_sf"/>
</dbReference>
<dbReference type="InterPro" id="IPR002156">
    <property type="entry name" value="RNaseH_domain"/>
</dbReference>
<proteinExistence type="predicted"/>
<accession>A0ABQ7V3A7</accession>
<comment type="caution">
    <text evidence="2">The sequence shown here is derived from an EMBL/GenBank/DDBJ whole genome shotgun (WGS) entry which is preliminary data.</text>
</comment>
<dbReference type="Pfam" id="PF13456">
    <property type="entry name" value="RVT_3"/>
    <property type="match status" value="1"/>
</dbReference>
<sequence length="126" mass="14830">MRAILEAIRYCVNKKMRKIILESDSLLMVKIINEAWKVPWVIAEEFDELKQEMTKIEVKTQHIYREGNKLADYLANLAINSSEKKTFSSFQQLPSLGRKIINMEKAQIPSLRCRTKRILQHHAQRC</sequence>
<evidence type="ECO:0000313" key="2">
    <source>
        <dbReference type="EMBL" id="KAH0758565.1"/>
    </source>
</evidence>
<dbReference type="PANTHER" id="PTHR47723:SF24">
    <property type="entry name" value="RNASE H TYPE-1 DOMAIN-CONTAINING PROTEIN"/>
    <property type="match status" value="1"/>
</dbReference>
<gene>
    <name evidence="2" type="ORF">KY290_022058</name>
</gene>
<evidence type="ECO:0000259" key="1">
    <source>
        <dbReference type="PROSITE" id="PS50879"/>
    </source>
</evidence>
<keyword evidence="3" id="KW-1185">Reference proteome</keyword>
<dbReference type="InterPro" id="IPR044730">
    <property type="entry name" value="RNase_H-like_dom_plant"/>
</dbReference>
<dbReference type="Gene3D" id="3.30.420.10">
    <property type="entry name" value="Ribonuclease H-like superfamily/Ribonuclease H"/>
    <property type="match status" value="1"/>
</dbReference>
<dbReference type="PROSITE" id="PS50879">
    <property type="entry name" value="RNASE_H_1"/>
    <property type="match status" value="1"/>
</dbReference>
<evidence type="ECO:0000313" key="3">
    <source>
        <dbReference type="Proteomes" id="UP000826656"/>
    </source>
</evidence>
<feature type="domain" description="RNase H type-1" evidence="1">
    <location>
        <begin position="1"/>
        <end position="80"/>
    </location>
</feature>
<name>A0ABQ7V3A7_SOLTU</name>
<dbReference type="Proteomes" id="UP000826656">
    <property type="component" value="Unassembled WGS sequence"/>
</dbReference>
<dbReference type="PANTHER" id="PTHR47723">
    <property type="entry name" value="OS05G0353850 PROTEIN"/>
    <property type="match status" value="1"/>
</dbReference>
<organism evidence="2 3">
    <name type="scientific">Solanum tuberosum</name>
    <name type="common">Potato</name>
    <dbReference type="NCBI Taxonomy" id="4113"/>
    <lineage>
        <taxon>Eukaryota</taxon>
        <taxon>Viridiplantae</taxon>
        <taxon>Streptophyta</taxon>
        <taxon>Embryophyta</taxon>
        <taxon>Tracheophyta</taxon>
        <taxon>Spermatophyta</taxon>
        <taxon>Magnoliopsida</taxon>
        <taxon>eudicotyledons</taxon>
        <taxon>Gunneridae</taxon>
        <taxon>Pentapetalae</taxon>
        <taxon>asterids</taxon>
        <taxon>lamiids</taxon>
        <taxon>Solanales</taxon>
        <taxon>Solanaceae</taxon>
        <taxon>Solanoideae</taxon>
        <taxon>Solaneae</taxon>
        <taxon>Solanum</taxon>
    </lineage>
</organism>
<dbReference type="CDD" id="cd06222">
    <property type="entry name" value="RNase_H_like"/>
    <property type="match status" value="1"/>
</dbReference>
<protein>
    <recommendedName>
        <fullName evidence="1">RNase H type-1 domain-containing protein</fullName>
    </recommendedName>
</protein>
<dbReference type="InterPro" id="IPR053151">
    <property type="entry name" value="RNase_H-like"/>
</dbReference>
<reference evidence="2 3" key="1">
    <citation type="journal article" date="2021" name="bioRxiv">
        <title>Chromosome-scale and haplotype-resolved genome assembly of a tetraploid potato cultivar.</title>
        <authorList>
            <person name="Sun H."/>
            <person name="Jiao W.-B."/>
            <person name="Krause K."/>
            <person name="Campoy J.A."/>
            <person name="Goel M."/>
            <person name="Folz-Donahue K."/>
            <person name="Kukat C."/>
            <person name="Huettel B."/>
            <person name="Schneeberger K."/>
        </authorList>
    </citation>
    <scope>NUCLEOTIDE SEQUENCE [LARGE SCALE GENOMIC DNA]</scope>
    <source>
        <strain evidence="2">SolTubOtavaFocal</strain>
        <tissue evidence="2">Leaves</tissue>
    </source>
</reference>
<dbReference type="SUPFAM" id="SSF53098">
    <property type="entry name" value="Ribonuclease H-like"/>
    <property type="match status" value="1"/>
</dbReference>
<dbReference type="EMBL" id="JAIVGD010000015">
    <property type="protein sequence ID" value="KAH0758565.1"/>
    <property type="molecule type" value="Genomic_DNA"/>
</dbReference>